<reference evidence="2" key="1">
    <citation type="journal article" date="2011" name="PLoS Biol.">
        <title>Gene gain and loss during evolution of obligate parasitism in the white rust pathogen of Arabidopsis thaliana.</title>
        <authorList>
            <person name="Kemen E."/>
            <person name="Gardiner A."/>
            <person name="Schultz-Larsen T."/>
            <person name="Kemen A.C."/>
            <person name="Balmuth A.L."/>
            <person name="Robert-Seilaniantz A."/>
            <person name="Bailey K."/>
            <person name="Holub E."/>
            <person name="Studholme D.J."/>
            <person name="Maclean D."/>
            <person name="Jones J.D."/>
        </authorList>
    </citation>
    <scope>NUCLEOTIDE SEQUENCE</scope>
</reference>
<dbReference type="EMBL" id="FR824705">
    <property type="protein sequence ID" value="CCA27864.1"/>
    <property type="molecule type" value="Genomic_DNA"/>
</dbReference>
<dbReference type="PANTHER" id="PTHR11439">
    <property type="entry name" value="GAG-POL-RELATED RETROTRANSPOSON"/>
    <property type="match status" value="1"/>
</dbReference>
<sequence>MTSAQAISAIAWIWRVPARHFDVPSAYVRAAKEEGVDIHLYIPDGMNFTSEELSKHGVSTAKDLSLCLERSLYGLKQAGRLWHQLLHATLTNIGYVQCITDTCLYYKSDLDGTTLVGTYVNDLLMTGTSKQRVDAFFSQMACLELKYLGLAEKFLGMRYLFDANFGYQLHQKATIFELLLKHGLDKANAGRSPMGGEIMDVDQPGGGVLLPANGPGTPERPTIKTFQSLLGILLWIARCTRPDISFAVHRASRRAHAPTIGDFKLAKHIASYLAGSAGLKLALRCDGEPNFPLPIDCFTDDDFAGDKQDRKSVSGVIVRINGMVVGWHCEKQATVALSTAEAEYVAASIGGKELLGLKELAGEVGLQVALPMYMNLDNQAAIKQVENEASSRRAKQVNVRLKFIGDYYCKGAIQPTYGTTHDMLADILTKPIPEPKIQALRATVGLELA</sequence>
<dbReference type="Pfam" id="PF07727">
    <property type="entry name" value="RVT_2"/>
    <property type="match status" value="1"/>
</dbReference>
<dbReference type="CDD" id="cd09272">
    <property type="entry name" value="RNase_HI_RT_Ty1"/>
    <property type="match status" value="1"/>
</dbReference>
<dbReference type="PANTHER" id="PTHR11439:SF440">
    <property type="entry name" value="INTEGRASE CATALYTIC DOMAIN-CONTAINING PROTEIN"/>
    <property type="match status" value="1"/>
</dbReference>
<evidence type="ECO:0000313" key="2">
    <source>
        <dbReference type="EMBL" id="CCA27864.1"/>
    </source>
</evidence>
<reference evidence="2" key="2">
    <citation type="submission" date="2011-02" db="EMBL/GenBank/DDBJ databases">
        <authorList>
            <person name="MacLean D."/>
        </authorList>
    </citation>
    <scope>NUCLEOTIDE SEQUENCE</scope>
</reference>
<protein>
    <submittedName>
        <fullName evidence="2">Os10g0130700 putative</fullName>
    </submittedName>
</protein>
<evidence type="ECO:0000259" key="1">
    <source>
        <dbReference type="Pfam" id="PF07727"/>
    </source>
</evidence>
<dbReference type="InterPro" id="IPR013103">
    <property type="entry name" value="RVT_2"/>
</dbReference>
<dbReference type="AlphaFoldDB" id="F0X204"/>
<name>F0X204_9STRA</name>
<proteinExistence type="predicted"/>
<gene>
    <name evidence="2" type="primary">AlNc14C761G12490</name>
    <name evidence="2" type="ORF">ALNC14_140080</name>
</gene>
<feature type="domain" description="Reverse transcriptase Ty1/copia-type" evidence="1">
    <location>
        <begin position="7"/>
        <end position="194"/>
    </location>
</feature>
<organism evidence="2">
    <name type="scientific">Albugo laibachii Nc14</name>
    <dbReference type="NCBI Taxonomy" id="890382"/>
    <lineage>
        <taxon>Eukaryota</taxon>
        <taxon>Sar</taxon>
        <taxon>Stramenopiles</taxon>
        <taxon>Oomycota</taxon>
        <taxon>Peronosporomycetes</taxon>
        <taxon>Albuginales</taxon>
        <taxon>Albuginaceae</taxon>
        <taxon>Albugo</taxon>
    </lineage>
</organism>
<accession>F0X204</accession>
<dbReference type="HOGENOM" id="CLU_001650_21_0_1"/>